<proteinExistence type="predicted"/>
<dbReference type="EMBL" id="JAHUTJ010077952">
    <property type="protein sequence ID" value="MED6295228.1"/>
    <property type="molecule type" value="Genomic_DNA"/>
</dbReference>
<gene>
    <name evidence="1" type="ORF">CHARACLAT_029486</name>
</gene>
<dbReference type="Proteomes" id="UP001352852">
    <property type="component" value="Unassembled WGS sequence"/>
</dbReference>
<evidence type="ECO:0000313" key="1">
    <source>
        <dbReference type="EMBL" id="MED6295228.1"/>
    </source>
</evidence>
<organism evidence="1 2">
    <name type="scientific">Characodon lateralis</name>
    <dbReference type="NCBI Taxonomy" id="208331"/>
    <lineage>
        <taxon>Eukaryota</taxon>
        <taxon>Metazoa</taxon>
        <taxon>Chordata</taxon>
        <taxon>Craniata</taxon>
        <taxon>Vertebrata</taxon>
        <taxon>Euteleostomi</taxon>
        <taxon>Actinopterygii</taxon>
        <taxon>Neopterygii</taxon>
        <taxon>Teleostei</taxon>
        <taxon>Neoteleostei</taxon>
        <taxon>Acanthomorphata</taxon>
        <taxon>Ovalentaria</taxon>
        <taxon>Atherinomorphae</taxon>
        <taxon>Cyprinodontiformes</taxon>
        <taxon>Goodeidae</taxon>
        <taxon>Characodon</taxon>
    </lineage>
</organism>
<protein>
    <submittedName>
        <fullName evidence="1">Uncharacterized protein</fullName>
    </submittedName>
</protein>
<evidence type="ECO:0000313" key="2">
    <source>
        <dbReference type="Proteomes" id="UP001352852"/>
    </source>
</evidence>
<keyword evidence="2" id="KW-1185">Reference proteome</keyword>
<reference evidence="1 2" key="1">
    <citation type="submission" date="2021-06" db="EMBL/GenBank/DDBJ databases">
        <authorList>
            <person name="Palmer J.M."/>
        </authorList>
    </citation>
    <scope>NUCLEOTIDE SEQUENCE [LARGE SCALE GENOMIC DNA]</scope>
    <source>
        <strain evidence="1 2">CL_MEX2019</strain>
        <tissue evidence="1">Muscle</tissue>
    </source>
</reference>
<sequence>MTFVRIQSLTQSFRAVEVFIRDKYERKKYYDQEALAAASTEGLPVHDDSFPPLTHPVQFNYKQICEKEHF</sequence>
<comment type="caution">
    <text evidence="1">The sequence shown here is derived from an EMBL/GenBank/DDBJ whole genome shotgun (WGS) entry which is preliminary data.</text>
</comment>
<name>A0ABU7F918_9TELE</name>
<accession>A0ABU7F918</accession>